<evidence type="ECO:0000313" key="2">
    <source>
        <dbReference type="EnsemblPlants" id="AET7Gv20830300.41"/>
    </source>
</evidence>
<dbReference type="AlphaFoldDB" id="A0A453S655"/>
<keyword evidence="3" id="KW-1185">Reference proteome</keyword>
<evidence type="ECO:0000256" key="1">
    <source>
        <dbReference type="SAM" id="Phobius"/>
    </source>
</evidence>
<reference evidence="2" key="5">
    <citation type="journal article" date="2021" name="G3 (Bethesda)">
        <title>Aegilops tauschii genome assembly Aet v5.0 features greater sequence contiguity and improved annotation.</title>
        <authorList>
            <person name="Wang L."/>
            <person name="Zhu T."/>
            <person name="Rodriguez J.C."/>
            <person name="Deal K.R."/>
            <person name="Dubcovsky J."/>
            <person name="McGuire P.E."/>
            <person name="Lux T."/>
            <person name="Spannagl M."/>
            <person name="Mayer K.F.X."/>
            <person name="Baldrich P."/>
            <person name="Meyers B.C."/>
            <person name="Huo N."/>
            <person name="Gu Y.Q."/>
            <person name="Zhou H."/>
            <person name="Devos K.M."/>
            <person name="Bennetzen J.L."/>
            <person name="Unver T."/>
            <person name="Budak H."/>
            <person name="Gulick P.J."/>
            <person name="Galiba G."/>
            <person name="Kalapos B."/>
            <person name="Nelson D.R."/>
            <person name="Li P."/>
            <person name="You F.M."/>
            <person name="Luo M.C."/>
            <person name="Dvorak J."/>
        </authorList>
    </citation>
    <scope>NUCLEOTIDE SEQUENCE [LARGE SCALE GENOMIC DNA]</scope>
    <source>
        <strain evidence="2">cv. AL8/78</strain>
    </source>
</reference>
<keyword evidence="1" id="KW-1133">Transmembrane helix</keyword>
<reference evidence="2" key="4">
    <citation type="submission" date="2019-03" db="UniProtKB">
        <authorList>
            <consortium name="EnsemblPlants"/>
        </authorList>
    </citation>
    <scope>IDENTIFICATION</scope>
</reference>
<proteinExistence type="predicted"/>
<sequence>MFPFYLQYLKYDILLLTGNKHHFLVISLSSLSFSVSLCYAAMLPKSSSKHVCLLSLPLNSCTSNNNSCVVSARD</sequence>
<evidence type="ECO:0000313" key="3">
    <source>
        <dbReference type="Proteomes" id="UP000015105"/>
    </source>
</evidence>
<keyword evidence="1" id="KW-0812">Transmembrane</keyword>
<name>A0A453S655_AEGTS</name>
<dbReference type="EnsemblPlants" id="AET7Gv20830300.41">
    <property type="protein sequence ID" value="AET7Gv20830300.41"/>
    <property type="gene ID" value="AET7Gv20830300"/>
</dbReference>
<feature type="transmembrane region" description="Helical" evidence="1">
    <location>
        <begin position="20"/>
        <end position="40"/>
    </location>
</feature>
<reference evidence="3" key="2">
    <citation type="journal article" date="2017" name="Nat. Plants">
        <title>The Aegilops tauschii genome reveals multiple impacts of transposons.</title>
        <authorList>
            <person name="Zhao G."/>
            <person name="Zou C."/>
            <person name="Li K."/>
            <person name="Wang K."/>
            <person name="Li T."/>
            <person name="Gao L."/>
            <person name="Zhang X."/>
            <person name="Wang H."/>
            <person name="Yang Z."/>
            <person name="Liu X."/>
            <person name="Jiang W."/>
            <person name="Mao L."/>
            <person name="Kong X."/>
            <person name="Jiao Y."/>
            <person name="Jia J."/>
        </authorList>
    </citation>
    <scope>NUCLEOTIDE SEQUENCE [LARGE SCALE GENOMIC DNA]</scope>
    <source>
        <strain evidence="3">cv. AL8/78</strain>
    </source>
</reference>
<dbReference type="Proteomes" id="UP000015105">
    <property type="component" value="Chromosome 7D"/>
</dbReference>
<reference evidence="3" key="1">
    <citation type="journal article" date="2014" name="Science">
        <title>Ancient hybridizations among the ancestral genomes of bread wheat.</title>
        <authorList>
            <consortium name="International Wheat Genome Sequencing Consortium,"/>
            <person name="Marcussen T."/>
            <person name="Sandve S.R."/>
            <person name="Heier L."/>
            <person name="Spannagl M."/>
            <person name="Pfeifer M."/>
            <person name="Jakobsen K.S."/>
            <person name="Wulff B.B."/>
            <person name="Steuernagel B."/>
            <person name="Mayer K.F."/>
            <person name="Olsen O.A."/>
        </authorList>
    </citation>
    <scope>NUCLEOTIDE SEQUENCE [LARGE SCALE GENOMIC DNA]</scope>
    <source>
        <strain evidence="3">cv. AL8/78</strain>
    </source>
</reference>
<keyword evidence="1" id="KW-0472">Membrane</keyword>
<organism evidence="2 3">
    <name type="scientific">Aegilops tauschii subsp. strangulata</name>
    <name type="common">Goatgrass</name>
    <dbReference type="NCBI Taxonomy" id="200361"/>
    <lineage>
        <taxon>Eukaryota</taxon>
        <taxon>Viridiplantae</taxon>
        <taxon>Streptophyta</taxon>
        <taxon>Embryophyta</taxon>
        <taxon>Tracheophyta</taxon>
        <taxon>Spermatophyta</taxon>
        <taxon>Magnoliopsida</taxon>
        <taxon>Liliopsida</taxon>
        <taxon>Poales</taxon>
        <taxon>Poaceae</taxon>
        <taxon>BOP clade</taxon>
        <taxon>Pooideae</taxon>
        <taxon>Triticodae</taxon>
        <taxon>Triticeae</taxon>
        <taxon>Triticinae</taxon>
        <taxon>Aegilops</taxon>
    </lineage>
</organism>
<protein>
    <submittedName>
        <fullName evidence="2">Uncharacterized protein</fullName>
    </submittedName>
</protein>
<dbReference type="Gramene" id="AET7Gv20830300.41">
    <property type="protein sequence ID" value="AET7Gv20830300.41"/>
    <property type="gene ID" value="AET7Gv20830300"/>
</dbReference>
<reference evidence="2" key="3">
    <citation type="journal article" date="2017" name="Nature">
        <title>Genome sequence of the progenitor of the wheat D genome Aegilops tauschii.</title>
        <authorList>
            <person name="Luo M.C."/>
            <person name="Gu Y.Q."/>
            <person name="Puiu D."/>
            <person name="Wang H."/>
            <person name="Twardziok S.O."/>
            <person name="Deal K.R."/>
            <person name="Huo N."/>
            <person name="Zhu T."/>
            <person name="Wang L."/>
            <person name="Wang Y."/>
            <person name="McGuire P.E."/>
            <person name="Liu S."/>
            <person name="Long H."/>
            <person name="Ramasamy R.K."/>
            <person name="Rodriguez J.C."/>
            <person name="Van S.L."/>
            <person name="Yuan L."/>
            <person name="Wang Z."/>
            <person name="Xia Z."/>
            <person name="Xiao L."/>
            <person name="Anderson O.D."/>
            <person name="Ouyang S."/>
            <person name="Liang Y."/>
            <person name="Zimin A.V."/>
            <person name="Pertea G."/>
            <person name="Qi P."/>
            <person name="Bennetzen J.L."/>
            <person name="Dai X."/>
            <person name="Dawson M.W."/>
            <person name="Muller H.G."/>
            <person name="Kugler K."/>
            <person name="Rivarola-Duarte L."/>
            <person name="Spannagl M."/>
            <person name="Mayer K.F.X."/>
            <person name="Lu F.H."/>
            <person name="Bevan M.W."/>
            <person name="Leroy P."/>
            <person name="Li P."/>
            <person name="You F.M."/>
            <person name="Sun Q."/>
            <person name="Liu Z."/>
            <person name="Lyons E."/>
            <person name="Wicker T."/>
            <person name="Salzberg S.L."/>
            <person name="Devos K.M."/>
            <person name="Dvorak J."/>
        </authorList>
    </citation>
    <scope>NUCLEOTIDE SEQUENCE [LARGE SCALE GENOMIC DNA]</scope>
    <source>
        <strain evidence="2">cv. AL8/78</strain>
    </source>
</reference>
<accession>A0A453S655</accession>